<dbReference type="InParanoid" id="A0A1Z5KA87"/>
<name>A0A1Z5KA87_FISSO</name>
<comment type="caution">
    <text evidence="2">The sequence shown here is derived from an EMBL/GenBank/DDBJ whole genome shotgun (WGS) entry which is preliminary data.</text>
</comment>
<protein>
    <submittedName>
        <fullName evidence="2">Uncharacterized protein</fullName>
    </submittedName>
</protein>
<feature type="region of interest" description="Disordered" evidence="1">
    <location>
        <begin position="1"/>
        <end position="39"/>
    </location>
</feature>
<dbReference type="Proteomes" id="UP000198406">
    <property type="component" value="Unassembled WGS sequence"/>
</dbReference>
<organism evidence="2 3">
    <name type="scientific">Fistulifera solaris</name>
    <name type="common">Oleaginous diatom</name>
    <dbReference type="NCBI Taxonomy" id="1519565"/>
    <lineage>
        <taxon>Eukaryota</taxon>
        <taxon>Sar</taxon>
        <taxon>Stramenopiles</taxon>
        <taxon>Ochrophyta</taxon>
        <taxon>Bacillariophyta</taxon>
        <taxon>Bacillariophyceae</taxon>
        <taxon>Bacillariophycidae</taxon>
        <taxon>Naviculales</taxon>
        <taxon>Naviculaceae</taxon>
        <taxon>Fistulifera</taxon>
    </lineage>
</organism>
<feature type="compositionally biased region" description="Basic and acidic residues" evidence="1">
    <location>
        <begin position="12"/>
        <end position="23"/>
    </location>
</feature>
<evidence type="ECO:0000313" key="3">
    <source>
        <dbReference type="Proteomes" id="UP000198406"/>
    </source>
</evidence>
<gene>
    <name evidence="2" type="ORF">FisN_15Hh080</name>
</gene>
<proteinExistence type="predicted"/>
<sequence length="233" mass="26357">MTDDNLAIVSDKSSEESPSETKRTPLPLGWTRVKRRRSDKEDETCCEDPSCRIRQAPLTLATLKDDSSTNARSFQGTAVFCLHEMNPSWFQGYFFQGTTTWGILCEQQEVDDCLQCADGGYRVLNVTLHTYSGGVDSPEKIVIRNVEWTGGDMMRLLQAEGQLRMEPTQLYTAEKAVPLTKSLFKTLLRKLSHESDPDKEQQVLDILPDVAIIMGEMKVMVPIRQEDDDEEDS</sequence>
<reference evidence="2 3" key="1">
    <citation type="journal article" date="2015" name="Plant Cell">
        <title>Oil accumulation by the oleaginous diatom Fistulifera solaris as revealed by the genome and transcriptome.</title>
        <authorList>
            <person name="Tanaka T."/>
            <person name="Maeda Y."/>
            <person name="Veluchamy A."/>
            <person name="Tanaka M."/>
            <person name="Abida H."/>
            <person name="Marechal E."/>
            <person name="Bowler C."/>
            <person name="Muto M."/>
            <person name="Sunaga Y."/>
            <person name="Tanaka M."/>
            <person name="Yoshino T."/>
            <person name="Taniguchi T."/>
            <person name="Fukuda Y."/>
            <person name="Nemoto M."/>
            <person name="Matsumoto M."/>
            <person name="Wong P.S."/>
            <person name="Aburatani S."/>
            <person name="Fujibuchi W."/>
        </authorList>
    </citation>
    <scope>NUCLEOTIDE SEQUENCE [LARGE SCALE GENOMIC DNA]</scope>
    <source>
        <strain evidence="2 3">JPCC DA0580</strain>
    </source>
</reference>
<evidence type="ECO:0000313" key="2">
    <source>
        <dbReference type="EMBL" id="GAX23021.1"/>
    </source>
</evidence>
<accession>A0A1Z5KA87</accession>
<dbReference type="OrthoDB" id="57576at2759"/>
<dbReference type="AlphaFoldDB" id="A0A1Z5KA87"/>
<keyword evidence="3" id="KW-1185">Reference proteome</keyword>
<dbReference type="EMBL" id="BDSP01000193">
    <property type="protein sequence ID" value="GAX23021.1"/>
    <property type="molecule type" value="Genomic_DNA"/>
</dbReference>
<evidence type="ECO:0000256" key="1">
    <source>
        <dbReference type="SAM" id="MobiDB-lite"/>
    </source>
</evidence>